<keyword evidence="2" id="KW-1185">Reference proteome</keyword>
<comment type="caution">
    <text evidence="1">The sequence shown here is derived from an EMBL/GenBank/DDBJ whole genome shotgun (WGS) entry which is preliminary data.</text>
</comment>
<accession>A0A1C7MZI3</accession>
<dbReference type="OrthoDB" id="10365777at2759"/>
<dbReference type="AlphaFoldDB" id="A0A1C7MZI3"/>
<name>A0A1C7MZI3_9FUNG</name>
<dbReference type="InParanoid" id="A0A1C7MZI3"/>
<sequence>MPSIISENVKSAIQLYLQEKKKANEDASVYSFVNTHVELVRTARDLMPNYQLFIRRTLQSIAKGLEMKVVETSITRWRKLLDSDAETTISTIPTVSTISSSGVSVRQVVTDISQWKVSISNKQLMVKGVGVEALFNEFKQQSYNAVMNNDPSVSIQEIAALDNILILENLKDSSRLVKEIFGSTPLHELRLDQQKPYKEIKDKFPSEIKDDIEEILDEYSKENDLYEADKRIGTLYSKAEDHDVFRIIKCVANLLDEVSEEELVVSENHLTASFIHVIMKAIFKKDTKIFPHMSNHKAGDSSWRPDYKVSRVQEGRARQECFGEVKPFSCKDSSNKAKDIIKAIKYSKKAIMKFKYNFLITFVAQNDVLRFFVTRHLSDTMFVAAQVESFKLPTTTSEISQIGLTLTKLLRLSKLHSTCQPNAISVKEDVDLSESVIDSLF</sequence>
<proteinExistence type="predicted"/>
<dbReference type="EMBL" id="LUGH01001040">
    <property type="protein sequence ID" value="OBZ81836.1"/>
    <property type="molecule type" value="Genomic_DNA"/>
</dbReference>
<evidence type="ECO:0000313" key="1">
    <source>
        <dbReference type="EMBL" id="OBZ81836.1"/>
    </source>
</evidence>
<dbReference type="Proteomes" id="UP000093000">
    <property type="component" value="Unassembled WGS sequence"/>
</dbReference>
<evidence type="ECO:0000313" key="2">
    <source>
        <dbReference type="Proteomes" id="UP000093000"/>
    </source>
</evidence>
<gene>
    <name evidence="1" type="ORF">A0J61_10115</name>
</gene>
<organism evidence="1 2">
    <name type="scientific">Choanephora cucurbitarum</name>
    <dbReference type="NCBI Taxonomy" id="101091"/>
    <lineage>
        <taxon>Eukaryota</taxon>
        <taxon>Fungi</taxon>
        <taxon>Fungi incertae sedis</taxon>
        <taxon>Mucoromycota</taxon>
        <taxon>Mucoromycotina</taxon>
        <taxon>Mucoromycetes</taxon>
        <taxon>Mucorales</taxon>
        <taxon>Mucorineae</taxon>
        <taxon>Choanephoraceae</taxon>
        <taxon>Choanephoroideae</taxon>
        <taxon>Choanephora</taxon>
    </lineage>
</organism>
<reference evidence="1 2" key="1">
    <citation type="submission" date="2016-03" db="EMBL/GenBank/DDBJ databases">
        <title>Choanephora cucurbitarum.</title>
        <authorList>
            <person name="Min B."/>
            <person name="Park H."/>
            <person name="Park J.-H."/>
            <person name="Shin H.-D."/>
            <person name="Choi I.-G."/>
        </authorList>
    </citation>
    <scope>NUCLEOTIDE SEQUENCE [LARGE SCALE GENOMIC DNA]</scope>
    <source>
        <strain evidence="1 2">KUS-F28377</strain>
    </source>
</reference>
<protein>
    <submittedName>
        <fullName evidence="1">Uncharacterized protein</fullName>
    </submittedName>
</protein>